<dbReference type="InterPro" id="IPR036967">
    <property type="entry name" value="Ribosomal_uS11_sf"/>
</dbReference>
<dbReference type="EnsemblMetazoa" id="CLYHEMT007780.1">
    <property type="protein sequence ID" value="CLYHEMP007780.1"/>
    <property type="gene ID" value="CLYHEMG007780"/>
</dbReference>
<evidence type="ECO:0000256" key="3">
    <source>
        <dbReference type="ARBA" id="ARBA00023274"/>
    </source>
</evidence>
<dbReference type="Gene3D" id="3.30.420.80">
    <property type="entry name" value="Ribosomal protein S11"/>
    <property type="match status" value="1"/>
</dbReference>
<dbReference type="SUPFAM" id="SSF53137">
    <property type="entry name" value="Translational machinery components"/>
    <property type="match status" value="1"/>
</dbReference>
<evidence type="ECO:0000313" key="4">
    <source>
        <dbReference type="EnsemblMetazoa" id="CLYHEMP007780.1"/>
    </source>
</evidence>
<keyword evidence="2" id="KW-0689">Ribosomal protein</keyword>
<protein>
    <recommendedName>
        <fullName evidence="6">39S ribosomal protein L18, mitochondrial</fullName>
    </recommendedName>
</protein>
<dbReference type="PANTHER" id="PTHR12899">
    <property type="entry name" value="39S RIBOSOMAL PROTEIN L18, MITOCHONDRIAL"/>
    <property type="match status" value="1"/>
</dbReference>
<organism evidence="4 5">
    <name type="scientific">Clytia hemisphaerica</name>
    <dbReference type="NCBI Taxonomy" id="252671"/>
    <lineage>
        <taxon>Eukaryota</taxon>
        <taxon>Metazoa</taxon>
        <taxon>Cnidaria</taxon>
        <taxon>Hydrozoa</taxon>
        <taxon>Hydroidolina</taxon>
        <taxon>Leptothecata</taxon>
        <taxon>Obeliida</taxon>
        <taxon>Clytiidae</taxon>
        <taxon>Clytia</taxon>
    </lineage>
</organism>
<dbReference type="AlphaFoldDB" id="A0A7M5U9E1"/>
<reference evidence="4" key="1">
    <citation type="submission" date="2021-01" db="UniProtKB">
        <authorList>
            <consortium name="EnsemblMetazoa"/>
        </authorList>
    </citation>
    <scope>IDENTIFICATION</scope>
</reference>
<accession>A0A7M5U9E1</accession>
<keyword evidence="3" id="KW-0687">Ribonucleoprotein</keyword>
<evidence type="ECO:0000256" key="2">
    <source>
        <dbReference type="ARBA" id="ARBA00022980"/>
    </source>
</evidence>
<dbReference type="GO" id="GO:0008097">
    <property type="term" value="F:5S rRNA binding"/>
    <property type="evidence" value="ECO:0007669"/>
    <property type="project" value="TreeGrafter"/>
</dbReference>
<name>A0A7M5U9E1_9CNID</name>
<dbReference type="InterPro" id="IPR005484">
    <property type="entry name" value="Ribosomal_uL18_bac/plant/anim"/>
</dbReference>
<dbReference type="GO" id="GO:0003735">
    <property type="term" value="F:structural constituent of ribosome"/>
    <property type="evidence" value="ECO:0007669"/>
    <property type="project" value="InterPro"/>
</dbReference>
<dbReference type="GO" id="GO:0005739">
    <property type="term" value="C:mitochondrion"/>
    <property type="evidence" value="ECO:0007669"/>
    <property type="project" value="TreeGrafter"/>
</dbReference>
<evidence type="ECO:0008006" key="6">
    <source>
        <dbReference type="Google" id="ProtNLM"/>
    </source>
</evidence>
<dbReference type="GO" id="GO:1990904">
    <property type="term" value="C:ribonucleoprotein complex"/>
    <property type="evidence" value="ECO:0007669"/>
    <property type="project" value="UniProtKB-KW"/>
</dbReference>
<comment type="similarity">
    <text evidence="1">Belongs to the universal ribosomal protein uL18 family.</text>
</comment>
<keyword evidence="5" id="KW-1185">Reference proteome</keyword>
<evidence type="ECO:0000313" key="5">
    <source>
        <dbReference type="Proteomes" id="UP000594262"/>
    </source>
</evidence>
<dbReference type="PANTHER" id="PTHR12899:SF3">
    <property type="entry name" value="LARGE RIBOSOMAL SUBUNIT PROTEIN UL18M"/>
    <property type="match status" value="1"/>
</dbReference>
<dbReference type="GO" id="GO:0005840">
    <property type="term" value="C:ribosome"/>
    <property type="evidence" value="ECO:0007669"/>
    <property type="project" value="UniProtKB-KW"/>
</dbReference>
<sequence length="249" mass="28759">MNIGCFLRITPRVGLNSRCFSIIFGNNLAKNKYITPTRDLILQNEKLKEEIAVKEKSCGIEDPEQAQEIIHKNSNPRSLELLGWNKPGGFTTLHEKRNFFNRLNLDITHRHTKAYVENIDGDIICYAATTEHYIAKRLHSTTDVMAVVNIAKTLAQRLKQIGIERVHWFTYQNRTTEKMREFEGILKNNGIILSELPTRIIQGPSQTLPPPRKERKLPVKLQCGTKRRGTIARKNKRTDFLDHLITDKF</sequence>
<evidence type="ECO:0000256" key="1">
    <source>
        <dbReference type="ARBA" id="ARBA00007116"/>
    </source>
</evidence>
<dbReference type="Proteomes" id="UP000594262">
    <property type="component" value="Unplaced"/>
</dbReference>
<dbReference type="OrthoDB" id="1932324at2759"/>
<proteinExistence type="inferred from homology"/>
<dbReference type="GO" id="GO:0006412">
    <property type="term" value="P:translation"/>
    <property type="evidence" value="ECO:0007669"/>
    <property type="project" value="InterPro"/>
</dbReference>